<comment type="caution">
    <text evidence="3">The sequence shown here is derived from an EMBL/GenBank/DDBJ whole genome shotgun (WGS) entry which is preliminary data.</text>
</comment>
<sequence length="190" mass="21968">TGINPRNPDVVIKRFKTPPSRTDIDTEIGEEGDGDSWRDLLKLFDAALKQALHSLQIQNELLHHENDELRGSITTRKRRKSDRKLLDLQQHQEYHSTAVVWSLRSVREARAREAAEQLQHHEKKLQKKQEREERAAVAAYRKLIAAEAREARKMTRIVRQQEQAARATQLAAARSKGTRPRCCNHTKSSR</sequence>
<keyword evidence="1" id="KW-0175">Coiled coil</keyword>
<evidence type="ECO:0000313" key="3">
    <source>
        <dbReference type="EMBL" id="KAF5852450.1"/>
    </source>
</evidence>
<protein>
    <submittedName>
        <fullName evidence="3">Uncharacterized protein</fullName>
    </submittedName>
</protein>
<reference evidence="3" key="1">
    <citation type="submission" date="2019-11" db="EMBL/GenBank/DDBJ databases">
        <title>Bipolaris sorokiniana Genome sequencing.</title>
        <authorList>
            <person name="Wang H."/>
        </authorList>
    </citation>
    <scope>NUCLEOTIDE SEQUENCE</scope>
</reference>
<evidence type="ECO:0000256" key="1">
    <source>
        <dbReference type="SAM" id="Coils"/>
    </source>
</evidence>
<feature type="region of interest" description="Disordered" evidence="2">
    <location>
        <begin position="168"/>
        <end position="190"/>
    </location>
</feature>
<accession>A0A8H6DZK6</accession>
<name>A0A8H6DZK6_COCSA</name>
<proteinExistence type="predicted"/>
<evidence type="ECO:0000313" key="4">
    <source>
        <dbReference type="Proteomes" id="UP000624244"/>
    </source>
</evidence>
<dbReference type="EMBL" id="WNKQ01000003">
    <property type="protein sequence ID" value="KAF5852450.1"/>
    <property type="molecule type" value="Genomic_DNA"/>
</dbReference>
<evidence type="ECO:0000256" key="2">
    <source>
        <dbReference type="SAM" id="MobiDB-lite"/>
    </source>
</evidence>
<gene>
    <name evidence="3" type="ORF">GGP41_007846</name>
</gene>
<feature type="coiled-coil region" evidence="1">
    <location>
        <begin position="108"/>
        <end position="138"/>
    </location>
</feature>
<dbReference type="AlphaFoldDB" id="A0A8H6DZK6"/>
<feature type="non-terminal residue" evidence="3">
    <location>
        <position position="190"/>
    </location>
</feature>
<feature type="compositionally biased region" description="Basic residues" evidence="2">
    <location>
        <begin position="176"/>
        <end position="190"/>
    </location>
</feature>
<dbReference type="Proteomes" id="UP000624244">
    <property type="component" value="Unassembled WGS sequence"/>
</dbReference>
<organism evidence="3 4">
    <name type="scientific">Cochliobolus sativus</name>
    <name type="common">Common root rot and spot blotch fungus</name>
    <name type="synonym">Bipolaris sorokiniana</name>
    <dbReference type="NCBI Taxonomy" id="45130"/>
    <lineage>
        <taxon>Eukaryota</taxon>
        <taxon>Fungi</taxon>
        <taxon>Dikarya</taxon>
        <taxon>Ascomycota</taxon>
        <taxon>Pezizomycotina</taxon>
        <taxon>Dothideomycetes</taxon>
        <taxon>Pleosporomycetidae</taxon>
        <taxon>Pleosporales</taxon>
        <taxon>Pleosporineae</taxon>
        <taxon>Pleosporaceae</taxon>
        <taxon>Bipolaris</taxon>
    </lineage>
</organism>